<dbReference type="GO" id="GO:0006310">
    <property type="term" value="P:DNA recombination"/>
    <property type="evidence" value="ECO:0007669"/>
    <property type="project" value="UniProtKB-KW"/>
</dbReference>
<dbReference type="Pfam" id="PF13102">
    <property type="entry name" value="Phage_int_SAM_5"/>
    <property type="match status" value="1"/>
</dbReference>
<dbReference type="InterPro" id="IPR011010">
    <property type="entry name" value="DNA_brk_join_enz"/>
</dbReference>
<evidence type="ECO:0000256" key="2">
    <source>
        <dbReference type="ARBA" id="ARBA00023125"/>
    </source>
</evidence>
<dbReference type="InterPro" id="IPR010998">
    <property type="entry name" value="Integrase_recombinase_N"/>
</dbReference>
<feature type="domain" description="Tyr recombinase" evidence="4">
    <location>
        <begin position="219"/>
        <end position="393"/>
    </location>
</feature>
<accession>A0A5J4RU66</accession>
<dbReference type="CDD" id="cd01185">
    <property type="entry name" value="INTN1_C_like"/>
    <property type="match status" value="1"/>
</dbReference>
<sequence>MQTELKLLFYLKKTEVKQDGTCPLMGRITIGKTVAQFSAKLTVPLSLWDARAGRLSGKSKQAVEINKELDRISVSIHSHYRQIVGLKGLVTATEVKNAFQGIASTQETLVNYFVRHNKEFSKRVGINREASTAEQYNISLNHLIRFIEKKYKVSDIPFSKLDLSFIESFDFYLKIELKRMPNTILCIVRHVRKMIKLAIGEGIITRDSFEGYTPERPKAKQKYLTREELDRIMTTQLDHPARYLTRDMFLFSVFTGLAFRDICNLILKQIVKADDGILWIRTTRQKTGTPCEIPLLDLPKQIIEKYRGIAKDGKLLPMLSCGRLNKNLKIIARLCSIERKLIFHMGRHTYATEICLSQGVPIESLSRMLGHRDLRSTQIYAKITNHKIAEDMQRVESRIENKFQLPV</sequence>
<dbReference type="GO" id="GO:0003677">
    <property type="term" value="F:DNA binding"/>
    <property type="evidence" value="ECO:0007669"/>
    <property type="project" value="UniProtKB-KW"/>
</dbReference>
<protein>
    <submittedName>
        <fullName evidence="5">Tyrosine recombinase XerC</fullName>
    </submittedName>
</protein>
<keyword evidence="2" id="KW-0238">DNA-binding</keyword>
<comment type="similarity">
    <text evidence="1">Belongs to the 'phage' integrase family.</text>
</comment>
<dbReference type="InterPro" id="IPR035386">
    <property type="entry name" value="Arm-DNA-bind_5"/>
</dbReference>
<dbReference type="Pfam" id="PF00589">
    <property type="entry name" value="Phage_integrase"/>
    <property type="match status" value="1"/>
</dbReference>
<dbReference type="Pfam" id="PF17293">
    <property type="entry name" value="Arm-DNA-bind_5"/>
    <property type="match status" value="1"/>
</dbReference>
<evidence type="ECO:0000256" key="3">
    <source>
        <dbReference type="ARBA" id="ARBA00023172"/>
    </source>
</evidence>
<keyword evidence="3" id="KW-0233">DNA recombination</keyword>
<evidence type="ECO:0000259" key="4">
    <source>
        <dbReference type="PROSITE" id="PS51898"/>
    </source>
</evidence>
<dbReference type="SUPFAM" id="SSF56349">
    <property type="entry name" value="DNA breaking-rejoining enzymes"/>
    <property type="match status" value="1"/>
</dbReference>
<dbReference type="InterPro" id="IPR013762">
    <property type="entry name" value="Integrase-like_cat_sf"/>
</dbReference>
<dbReference type="Gene3D" id="1.10.150.130">
    <property type="match status" value="1"/>
</dbReference>
<gene>
    <name evidence="5" type="ORF">EZS27_014719</name>
</gene>
<dbReference type="PANTHER" id="PTHR30349:SF64">
    <property type="entry name" value="PROPHAGE INTEGRASE INTD-RELATED"/>
    <property type="match status" value="1"/>
</dbReference>
<evidence type="ECO:0000313" key="5">
    <source>
        <dbReference type="EMBL" id="KAA6337178.1"/>
    </source>
</evidence>
<dbReference type="InterPro" id="IPR050090">
    <property type="entry name" value="Tyrosine_recombinase_XerCD"/>
</dbReference>
<dbReference type="InterPro" id="IPR025269">
    <property type="entry name" value="SAM-like_dom"/>
</dbReference>
<name>A0A5J4RU66_9ZZZZ</name>
<organism evidence="5">
    <name type="scientific">termite gut metagenome</name>
    <dbReference type="NCBI Taxonomy" id="433724"/>
    <lineage>
        <taxon>unclassified sequences</taxon>
        <taxon>metagenomes</taxon>
        <taxon>organismal metagenomes</taxon>
    </lineage>
</organism>
<dbReference type="Gene3D" id="1.10.443.10">
    <property type="entry name" value="Intergrase catalytic core"/>
    <property type="match status" value="1"/>
</dbReference>
<dbReference type="GO" id="GO:0015074">
    <property type="term" value="P:DNA integration"/>
    <property type="evidence" value="ECO:0007669"/>
    <property type="project" value="InterPro"/>
</dbReference>
<dbReference type="PROSITE" id="PS51898">
    <property type="entry name" value="TYR_RECOMBINASE"/>
    <property type="match status" value="1"/>
</dbReference>
<dbReference type="InterPro" id="IPR002104">
    <property type="entry name" value="Integrase_catalytic"/>
</dbReference>
<proteinExistence type="inferred from homology"/>
<dbReference type="EMBL" id="SNRY01000723">
    <property type="protein sequence ID" value="KAA6337178.1"/>
    <property type="molecule type" value="Genomic_DNA"/>
</dbReference>
<evidence type="ECO:0000256" key="1">
    <source>
        <dbReference type="ARBA" id="ARBA00008857"/>
    </source>
</evidence>
<comment type="caution">
    <text evidence="5">The sequence shown here is derived from an EMBL/GenBank/DDBJ whole genome shotgun (WGS) entry which is preliminary data.</text>
</comment>
<dbReference type="AlphaFoldDB" id="A0A5J4RU66"/>
<reference evidence="5" key="1">
    <citation type="submission" date="2019-03" db="EMBL/GenBank/DDBJ databases">
        <title>Single cell metagenomics reveals metabolic interactions within the superorganism composed of flagellate Streblomastix strix and complex community of Bacteroidetes bacteria on its surface.</title>
        <authorList>
            <person name="Treitli S.C."/>
            <person name="Kolisko M."/>
            <person name="Husnik F."/>
            <person name="Keeling P."/>
            <person name="Hampl V."/>
        </authorList>
    </citation>
    <scope>NUCLEOTIDE SEQUENCE</scope>
    <source>
        <strain evidence="5">STM</strain>
    </source>
</reference>
<dbReference type="PANTHER" id="PTHR30349">
    <property type="entry name" value="PHAGE INTEGRASE-RELATED"/>
    <property type="match status" value="1"/>
</dbReference>